<feature type="transmembrane region" description="Helical" evidence="1">
    <location>
        <begin position="238"/>
        <end position="257"/>
    </location>
</feature>
<dbReference type="InterPro" id="IPR030802">
    <property type="entry name" value="Permease_MalE"/>
</dbReference>
<feature type="transmembrane region" description="Helical" evidence="1">
    <location>
        <begin position="198"/>
        <end position="217"/>
    </location>
</feature>
<evidence type="ECO:0000256" key="1">
    <source>
        <dbReference type="SAM" id="Phobius"/>
    </source>
</evidence>
<accession>A0A146GCB9</accession>
<proteinExistence type="predicted"/>
<dbReference type="PANTHER" id="PTHR30188">
    <property type="entry name" value="ABC TRANSPORTER PERMEASE PROTEIN-RELATED"/>
    <property type="match status" value="1"/>
</dbReference>
<comment type="caution">
    <text evidence="2">The sequence shown here is derived from an EMBL/GenBank/DDBJ whole genome shotgun (WGS) entry which is preliminary data.</text>
</comment>
<organism evidence="2 3">
    <name type="scientific">Terrimicrobium sacchariphilum</name>
    <dbReference type="NCBI Taxonomy" id="690879"/>
    <lineage>
        <taxon>Bacteria</taxon>
        <taxon>Pseudomonadati</taxon>
        <taxon>Verrucomicrobiota</taxon>
        <taxon>Terrimicrobiia</taxon>
        <taxon>Terrimicrobiales</taxon>
        <taxon>Terrimicrobiaceae</taxon>
        <taxon>Terrimicrobium</taxon>
    </lineage>
</organism>
<name>A0A146GCB9_TERSA</name>
<keyword evidence="3" id="KW-1185">Reference proteome</keyword>
<dbReference type="Pfam" id="PF02405">
    <property type="entry name" value="MlaE"/>
    <property type="match status" value="1"/>
</dbReference>
<dbReference type="PANTHER" id="PTHR30188:SF4">
    <property type="entry name" value="PROTEIN TRIGALACTOSYLDIACYLGLYCEROL 1, CHLOROPLASTIC"/>
    <property type="match status" value="1"/>
</dbReference>
<feature type="transmembrane region" description="Helical" evidence="1">
    <location>
        <begin position="144"/>
        <end position="164"/>
    </location>
</feature>
<protein>
    <submittedName>
        <fullName evidence="2">Phospholipid/cholesterol/gamma-HCH transport system permease protein</fullName>
    </submittedName>
</protein>
<feature type="transmembrane region" description="Helical" evidence="1">
    <location>
        <begin position="12"/>
        <end position="31"/>
    </location>
</feature>
<feature type="transmembrane region" description="Helical" evidence="1">
    <location>
        <begin position="94"/>
        <end position="114"/>
    </location>
</feature>
<evidence type="ECO:0000313" key="3">
    <source>
        <dbReference type="Proteomes" id="UP000076023"/>
    </source>
</evidence>
<keyword evidence="1" id="KW-0472">Membrane</keyword>
<dbReference type="OrthoDB" id="9810518at2"/>
<reference evidence="3" key="1">
    <citation type="journal article" date="2017" name="Genome Announc.">
        <title>Draft Genome Sequence of Terrimicrobium sacchariphilum NM-5T, a Facultative Anaerobic Soil Bacterium of the Class Spartobacteria.</title>
        <authorList>
            <person name="Qiu Y.L."/>
            <person name="Tourlousse D.M."/>
            <person name="Matsuura N."/>
            <person name="Ohashi A."/>
            <person name="Sekiguchi Y."/>
        </authorList>
    </citation>
    <scope>NUCLEOTIDE SEQUENCE [LARGE SCALE GENOMIC DNA]</scope>
    <source>
        <strain evidence="3">NM-5</strain>
    </source>
</reference>
<dbReference type="GO" id="GO:0043190">
    <property type="term" value="C:ATP-binding cassette (ABC) transporter complex"/>
    <property type="evidence" value="ECO:0007669"/>
    <property type="project" value="InterPro"/>
</dbReference>
<dbReference type="InParanoid" id="A0A146GCB9"/>
<dbReference type="EMBL" id="BDCO01000002">
    <property type="protein sequence ID" value="GAT34444.1"/>
    <property type="molecule type" value="Genomic_DNA"/>
</dbReference>
<dbReference type="FunCoup" id="A0A146GCB9">
    <property type="interactions" value="482"/>
</dbReference>
<keyword evidence="1" id="KW-0812">Transmembrane</keyword>
<sequence length="258" mass="27197">MVGVLGRNTLDLVSRLGEFALFVIASFRGAIGSRRLPRRIVRAFYEQGALCLPVILIVGIFTGLVLGLQGYYVLSRFGSEGLLGALVSLSLVREMAPVLAALMIVGQAGSALAAELGIQRNSEQIVALETMGINSHGYLVSPRLLAALVVFPLQTALFVAIGLYGGSLSGSVLLGVDPGIYWSAVERAVEMADVRECFIKAATFGLLTISICSYYGYNAHRCSTATGARAVSASTTRAVVLSSIVVLAVDYAITSFLV</sequence>
<dbReference type="GO" id="GO:0005548">
    <property type="term" value="F:phospholipid transporter activity"/>
    <property type="evidence" value="ECO:0007669"/>
    <property type="project" value="TreeGrafter"/>
</dbReference>
<keyword evidence="1" id="KW-1133">Transmembrane helix</keyword>
<evidence type="ECO:0000313" key="2">
    <source>
        <dbReference type="EMBL" id="GAT34444.1"/>
    </source>
</evidence>
<gene>
    <name evidence="2" type="ORF">TSACC_22869</name>
</gene>
<dbReference type="STRING" id="690879.TSACC_22869"/>
<dbReference type="Proteomes" id="UP000076023">
    <property type="component" value="Unassembled WGS sequence"/>
</dbReference>
<dbReference type="AlphaFoldDB" id="A0A146GCB9"/>
<feature type="transmembrane region" description="Helical" evidence="1">
    <location>
        <begin position="52"/>
        <end position="74"/>
    </location>
</feature>